<comment type="catalytic activity">
    <reaction evidence="5">
        <text>a long-chain fatty acid + ATP + CoA = a long-chain fatty acyl-CoA + AMP + diphosphate</text>
        <dbReference type="Rhea" id="RHEA:15421"/>
        <dbReference type="ChEBI" id="CHEBI:30616"/>
        <dbReference type="ChEBI" id="CHEBI:33019"/>
        <dbReference type="ChEBI" id="CHEBI:57287"/>
        <dbReference type="ChEBI" id="CHEBI:57560"/>
        <dbReference type="ChEBI" id="CHEBI:83139"/>
        <dbReference type="ChEBI" id="CHEBI:456215"/>
        <dbReference type="EC" id="6.2.1.3"/>
    </reaction>
    <physiologicalReaction direction="left-to-right" evidence="5">
        <dbReference type="Rhea" id="RHEA:15422"/>
    </physiologicalReaction>
</comment>
<dbReference type="PROSITE" id="PS00455">
    <property type="entry name" value="AMP_BINDING"/>
    <property type="match status" value="1"/>
</dbReference>
<evidence type="ECO:0000313" key="8">
    <source>
        <dbReference type="EMBL" id="MFB9732262.1"/>
    </source>
</evidence>
<gene>
    <name evidence="8" type="ORF">ACFFN0_09415</name>
</gene>
<keyword evidence="9" id="KW-1185">Reference proteome</keyword>
<evidence type="ECO:0000259" key="7">
    <source>
        <dbReference type="Pfam" id="PF00501"/>
    </source>
</evidence>
<dbReference type="CDD" id="cd05907">
    <property type="entry name" value="VL_LC_FACS_like"/>
    <property type="match status" value="1"/>
</dbReference>
<dbReference type="SUPFAM" id="SSF56801">
    <property type="entry name" value="Acetyl-CoA synthetase-like"/>
    <property type="match status" value="1"/>
</dbReference>
<keyword evidence="4" id="KW-0443">Lipid metabolism</keyword>
<dbReference type="Gene3D" id="3.40.50.12780">
    <property type="entry name" value="N-terminal domain of ligase-like"/>
    <property type="match status" value="1"/>
</dbReference>
<evidence type="ECO:0000256" key="3">
    <source>
        <dbReference type="ARBA" id="ARBA00022832"/>
    </source>
</evidence>
<comment type="similarity">
    <text evidence="1">Belongs to the ATP-dependent AMP-binding enzyme family.</text>
</comment>
<keyword evidence="2" id="KW-0436">Ligase</keyword>
<dbReference type="InterPro" id="IPR000873">
    <property type="entry name" value="AMP-dep_synth/lig_dom"/>
</dbReference>
<dbReference type="PANTHER" id="PTHR43272">
    <property type="entry name" value="LONG-CHAIN-FATTY-ACID--COA LIGASE"/>
    <property type="match status" value="1"/>
</dbReference>
<evidence type="ECO:0000256" key="6">
    <source>
        <dbReference type="ARBA" id="ARBA00032875"/>
    </source>
</evidence>
<feature type="domain" description="AMP-dependent synthetase/ligase" evidence="7">
    <location>
        <begin position="24"/>
        <end position="424"/>
    </location>
</feature>
<name>A0ABV5V3A9_9MICO</name>
<dbReference type="RefSeq" id="WP_141338334.1">
    <property type="nucleotide sequence ID" value="NZ_JBHMAX010000017.1"/>
</dbReference>
<accession>A0ABV5V3A9</accession>
<keyword evidence="3" id="KW-0276">Fatty acid metabolism</keyword>
<dbReference type="InterPro" id="IPR042099">
    <property type="entry name" value="ANL_N_sf"/>
</dbReference>
<organism evidence="8 9">
    <name type="scientific">Ornithinimicrobium kibberense</name>
    <dbReference type="NCBI Taxonomy" id="282060"/>
    <lineage>
        <taxon>Bacteria</taxon>
        <taxon>Bacillati</taxon>
        <taxon>Actinomycetota</taxon>
        <taxon>Actinomycetes</taxon>
        <taxon>Micrococcales</taxon>
        <taxon>Ornithinimicrobiaceae</taxon>
        <taxon>Ornithinimicrobium</taxon>
    </lineage>
</organism>
<comment type="caution">
    <text evidence="8">The sequence shown here is derived from an EMBL/GenBank/DDBJ whole genome shotgun (WGS) entry which is preliminary data.</text>
</comment>
<dbReference type="EMBL" id="JBHMAX010000017">
    <property type="protein sequence ID" value="MFB9732262.1"/>
    <property type="molecule type" value="Genomic_DNA"/>
</dbReference>
<sequence>MQDVTVPPLIPPTTEGSISTYAVEWAEREPSRVMMSRPGPDGWDEVTAAQFRSDVDGLARGLVAAGIETGDRVAVMSRTRYEWTLVDFALWSVGAVPVPVYETSSRDQVEWIVQDSGAVAMIVEDQHLLGVVSSVRESLPTLRDVWCIDGGSLDELVAAGQDVPVAEVERRRAALVRADLATIIYTSGTTGRPKGCELTHDNFMGLAENAAERLAVVIKAPEASTLLFLPLAHVFARFIQVVCVHAGARLGHTPDPRTVLTDLAGFRPSFLLSVPRVFEKIYNSAEQKAEAGGRGRIFRWAARVAQDYSRAQDGGRVPVALKAQHALADTLVYGKLRAAMGGKVDYAISGGAALGERLGHFYRGIGVLVLEGYGLTETTAPATVNTPDMIRIGTVGRPFPGVSVRIADDGEVQVKGVNVMRGYHDDPEATAEVLRDGWFRTGDLGELDQDGFLRITGRTKELLVTAGGKNVSPGPLEDRLRAFPLVSQCMVVGEGRPFVAALITLDEEMLPTWAAAHGLDGLTVEDARTHEAVRAEVQKAVDAANDTVSRAESIRTFTILGEDFTAENGLLTPSMKLKRGRITDKLQDEIDALYTRSAPRRG</sequence>
<dbReference type="Proteomes" id="UP001589613">
    <property type="component" value="Unassembled WGS sequence"/>
</dbReference>
<dbReference type="PANTHER" id="PTHR43272:SF32">
    <property type="entry name" value="AMP-DEPENDENT SYNTHETASE_LIGASE DOMAIN-CONTAINING PROTEIN"/>
    <property type="match status" value="1"/>
</dbReference>
<evidence type="ECO:0000256" key="2">
    <source>
        <dbReference type="ARBA" id="ARBA00022598"/>
    </source>
</evidence>
<dbReference type="InterPro" id="IPR045851">
    <property type="entry name" value="AMP-bd_C_sf"/>
</dbReference>
<protein>
    <recommendedName>
        <fullName evidence="6">Acyl-CoA synthetase</fullName>
    </recommendedName>
</protein>
<proteinExistence type="inferred from homology"/>
<dbReference type="Pfam" id="PF00501">
    <property type="entry name" value="AMP-binding"/>
    <property type="match status" value="1"/>
</dbReference>
<evidence type="ECO:0000256" key="1">
    <source>
        <dbReference type="ARBA" id="ARBA00006432"/>
    </source>
</evidence>
<dbReference type="Gene3D" id="3.30.300.30">
    <property type="match status" value="1"/>
</dbReference>
<dbReference type="Pfam" id="PF23562">
    <property type="entry name" value="AMP-binding_C_3"/>
    <property type="match status" value="1"/>
</dbReference>
<reference evidence="8 9" key="1">
    <citation type="submission" date="2024-09" db="EMBL/GenBank/DDBJ databases">
        <authorList>
            <person name="Sun Q."/>
            <person name="Mori K."/>
        </authorList>
    </citation>
    <scope>NUCLEOTIDE SEQUENCE [LARGE SCALE GENOMIC DNA]</scope>
    <source>
        <strain evidence="8 9">JCM 12763</strain>
    </source>
</reference>
<evidence type="ECO:0000313" key="9">
    <source>
        <dbReference type="Proteomes" id="UP001589613"/>
    </source>
</evidence>
<evidence type="ECO:0000256" key="5">
    <source>
        <dbReference type="ARBA" id="ARBA00024484"/>
    </source>
</evidence>
<dbReference type="InterPro" id="IPR020845">
    <property type="entry name" value="AMP-binding_CS"/>
</dbReference>
<evidence type="ECO:0000256" key="4">
    <source>
        <dbReference type="ARBA" id="ARBA00023098"/>
    </source>
</evidence>